<keyword evidence="2" id="KW-1185">Reference proteome</keyword>
<reference evidence="1" key="1">
    <citation type="submission" date="2024-02" db="EMBL/GenBank/DDBJ databases">
        <authorList>
            <consortium name="ELIXIR-Norway"/>
            <consortium name="Elixir Norway"/>
        </authorList>
    </citation>
    <scope>NUCLEOTIDE SEQUENCE</scope>
</reference>
<evidence type="ECO:0000313" key="2">
    <source>
        <dbReference type="Proteomes" id="UP001497512"/>
    </source>
</evidence>
<dbReference type="PANTHER" id="PTHR36052">
    <property type="entry name" value="EXCITATORY AMINO ACID TRANSPORTER"/>
    <property type="match status" value="1"/>
</dbReference>
<gene>
    <name evidence="1" type="ORF">CSSPTR1EN2_LOCUS12203</name>
</gene>
<proteinExistence type="predicted"/>
<evidence type="ECO:0000313" key="1">
    <source>
        <dbReference type="EMBL" id="CAK9214381.1"/>
    </source>
</evidence>
<dbReference type="PANTHER" id="PTHR36052:SF1">
    <property type="entry name" value="EXCITATORY AMINO ACID TRANSPORTER"/>
    <property type="match status" value="1"/>
</dbReference>
<dbReference type="EMBL" id="OZ019894">
    <property type="protein sequence ID" value="CAK9214381.1"/>
    <property type="molecule type" value="Genomic_DNA"/>
</dbReference>
<organism evidence="1 2">
    <name type="scientific">Sphagnum troendelagicum</name>
    <dbReference type="NCBI Taxonomy" id="128251"/>
    <lineage>
        <taxon>Eukaryota</taxon>
        <taxon>Viridiplantae</taxon>
        <taxon>Streptophyta</taxon>
        <taxon>Embryophyta</taxon>
        <taxon>Bryophyta</taxon>
        <taxon>Sphagnophytina</taxon>
        <taxon>Sphagnopsida</taxon>
        <taxon>Sphagnales</taxon>
        <taxon>Sphagnaceae</taxon>
        <taxon>Sphagnum</taxon>
    </lineage>
</organism>
<accession>A0ABP0U6W6</accession>
<protein>
    <submittedName>
        <fullName evidence="1">Uncharacterized protein</fullName>
    </submittedName>
</protein>
<dbReference type="Proteomes" id="UP001497512">
    <property type="component" value="Chromosome 2"/>
</dbReference>
<name>A0ABP0U6W6_9BRYO</name>
<sequence>MVGTATFVGAALGLSIQFFSNGVRKVPLMRHPWEHVLAMGLGAAFGNAMAKWEVHLQEELDKRLQEVQSANKKRFIGAVFFSLFMNYESCGGLILPRNFVDSDSDFSLLWLKNPKIAVEVYILCGDGNLTDQGHTPAPQPGGWAAMTCRRAQVTNA</sequence>